<keyword evidence="2 5" id="KW-0227">DNA damage</keyword>
<dbReference type="Proteomes" id="UP000317238">
    <property type="component" value="Unassembled WGS sequence"/>
</dbReference>
<organism evidence="6 7">
    <name type="scientific">Crateriforma conspicua</name>
    <dbReference type="NCBI Taxonomy" id="2527996"/>
    <lineage>
        <taxon>Bacteria</taxon>
        <taxon>Pseudomonadati</taxon>
        <taxon>Planctomycetota</taxon>
        <taxon>Planctomycetia</taxon>
        <taxon>Planctomycetales</taxon>
        <taxon>Planctomycetaceae</taxon>
        <taxon>Crateriforma</taxon>
    </lineage>
</organism>
<dbReference type="GO" id="GO:0006284">
    <property type="term" value="P:base-excision repair"/>
    <property type="evidence" value="ECO:0007669"/>
    <property type="project" value="InterPro"/>
</dbReference>
<dbReference type="PANTHER" id="PTHR10429:SF0">
    <property type="entry name" value="DNA-3-METHYLADENINE GLYCOSYLASE"/>
    <property type="match status" value="1"/>
</dbReference>
<sequence length="224" mass="24870">MNSWMSSPDTKASLPRRFYARATADVARGLLGCGYAVFRGGQWIGGVIVETEAYLSQRDAASHSARGRTPSNAAMFGPPGSLYVYPIHAKHCSNLVTEPQGIGAAVLIRAIEPVWGCETMQTLRRTDDPRRLTRGPAMLCQAMMLDRRDDGVDVVHDPSWRVWSDDRIQGIIESRVIATRRIGIRRSADRKLRFIVDGNRFVSGKAGDHRRPPRESLLELAADL</sequence>
<keyword evidence="4 5" id="KW-0234">DNA repair</keyword>
<reference evidence="6 7" key="1">
    <citation type="submission" date="2019-02" db="EMBL/GenBank/DDBJ databases">
        <title>Deep-cultivation of Planctomycetes and their phenomic and genomic characterization uncovers novel biology.</title>
        <authorList>
            <person name="Wiegand S."/>
            <person name="Jogler M."/>
            <person name="Boedeker C."/>
            <person name="Pinto D."/>
            <person name="Vollmers J."/>
            <person name="Rivas-Marin E."/>
            <person name="Kohn T."/>
            <person name="Peeters S.H."/>
            <person name="Heuer A."/>
            <person name="Rast P."/>
            <person name="Oberbeckmann S."/>
            <person name="Bunk B."/>
            <person name="Jeske O."/>
            <person name="Meyerdierks A."/>
            <person name="Storesund J.E."/>
            <person name="Kallscheuer N."/>
            <person name="Luecker S."/>
            <person name="Lage O.M."/>
            <person name="Pohl T."/>
            <person name="Merkel B.J."/>
            <person name="Hornburger P."/>
            <person name="Mueller R.-W."/>
            <person name="Bruemmer F."/>
            <person name="Labrenz M."/>
            <person name="Spormann A.M."/>
            <person name="Op Den Camp H."/>
            <person name="Overmann J."/>
            <person name="Amann R."/>
            <person name="Jetten M.S.M."/>
            <person name="Mascher T."/>
            <person name="Medema M.H."/>
            <person name="Devos D.P."/>
            <person name="Kaster A.-K."/>
            <person name="Ovreas L."/>
            <person name="Rohde M."/>
            <person name="Galperin M.Y."/>
            <person name="Jogler C."/>
        </authorList>
    </citation>
    <scope>NUCLEOTIDE SEQUENCE [LARGE SCALE GENOMIC DNA]</scope>
    <source>
        <strain evidence="6 7">Pan14r</strain>
    </source>
</reference>
<evidence type="ECO:0000256" key="5">
    <source>
        <dbReference type="HAMAP-Rule" id="MF_00527"/>
    </source>
</evidence>
<dbReference type="HAMAP" id="MF_00527">
    <property type="entry name" value="3MGH"/>
    <property type="match status" value="1"/>
</dbReference>
<dbReference type="Gene3D" id="3.10.300.10">
    <property type="entry name" value="Methylpurine-DNA glycosylase (MPG)"/>
    <property type="match status" value="1"/>
</dbReference>
<dbReference type="Pfam" id="PF02245">
    <property type="entry name" value="Pur_DNA_glyco"/>
    <property type="match status" value="1"/>
</dbReference>
<evidence type="ECO:0000256" key="4">
    <source>
        <dbReference type="ARBA" id="ARBA00023204"/>
    </source>
</evidence>
<evidence type="ECO:0000313" key="7">
    <source>
        <dbReference type="Proteomes" id="UP000317238"/>
    </source>
</evidence>
<keyword evidence="7" id="KW-1185">Reference proteome</keyword>
<evidence type="ECO:0000313" key="6">
    <source>
        <dbReference type="EMBL" id="TWT71908.1"/>
    </source>
</evidence>
<dbReference type="AlphaFoldDB" id="A0A5C5YAF6"/>
<dbReference type="PANTHER" id="PTHR10429">
    <property type="entry name" value="DNA-3-METHYLADENINE GLYCOSYLASE"/>
    <property type="match status" value="1"/>
</dbReference>
<dbReference type="CDD" id="cd00540">
    <property type="entry name" value="AAG"/>
    <property type="match status" value="1"/>
</dbReference>
<dbReference type="NCBIfam" id="TIGR00567">
    <property type="entry name" value="3mg"/>
    <property type="match status" value="1"/>
</dbReference>
<dbReference type="InterPro" id="IPR003180">
    <property type="entry name" value="MPG"/>
</dbReference>
<dbReference type="GO" id="GO:0003677">
    <property type="term" value="F:DNA binding"/>
    <property type="evidence" value="ECO:0007669"/>
    <property type="project" value="InterPro"/>
</dbReference>
<proteinExistence type="inferred from homology"/>
<dbReference type="FunFam" id="3.10.300.10:FF:000001">
    <property type="entry name" value="Putative 3-methyladenine DNA glycosylase"/>
    <property type="match status" value="1"/>
</dbReference>
<protein>
    <recommendedName>
        <fullName evidence="5">Putative 3-methyladenine DNA glycosylase</fullName>
        <ecNumber evidence="5">3.2.2.-</ecNumber>
    </recommendedName>
</protein>
<dbReference type="OrthoDB" id="9794313at2"/>
<dbReference type="GO" id="GO:0003905">
    <property type="term" value="F:alkylbase DNA N-glycosylase activity"/>
    <property type="evidence" value="ECO:0007669"/>
    <property type="project" value="InterPro"/>
</dbReference>
<dbReference type="NCBIfam" id="NF002003">
    <property type="entry name" value="PRK00802.1-3"/>
    <property type="match status" value="1"/>
</dbReference>
<gene>
    <name evidence="6" type="ORF">Pan14r_42250</name>
</gene>
<dbReference type="RefSeq" id="WP_146440068.1">
    <property type="nucleotide sequence ID" value="NZ_SJPL01000001.1"/>
</dbReference>
<dbReference type="InterPro" id="IPR036995">
    <property type="entry name" value="MPG_sf"/>
</dbReference>
<name>A0A5C5YAF6_9PLAN</name>
<evidence type="ECO:0000256" key="3">
    <source>
        <dbReference type="ARBA" id="ARBA00022801"/>
    </source>
</evidence>
<dbReference type="SUPFAM" id="SSF50486">
    <property type="entry name" value="FMT C-terminal domain-like"/>
    <property type="match status" value="1"/>
</dbReference>
<comment type="caution">
    <text evidence="6">The sequence shown here is derived from an EMBL/GenBank/DDBJ whole genome shotgun (WGS) entry which is preliminary data.</text>
</comment>
<keyword evidence="3 5" id="KW-0378">Hydrolase</keyword>
<dbReference type="EC" id="3.2.2.-" evidence="5"/>
<comment type="similarity">
    <text evidence="1 5">Belongs to the DNA glycosylase MPG family.</text>
</comment>
<dbReference type="EMBL" id="SJPL01000001">
    <property type="protein sequence ID" value="TWT71908.1"/>
    <property type="molecule type" value="Genomic_DNA"/>
</dbReference>
<accession>A0A5C5YAF6</accession>
<dbReference type="InterPro" id="IPR011034">
    <property type="entry name" value="Formyl_transferase-like_C_sf"/>
</dbReference>
<evidence type="ECO:0000256" key="2">
    <source>
        <dbReference type="ARBA" id="ARBA00022763"/>
    </source>
</evidence>
<evidence type="ECO:0000256" key="1">
    <source>
        <dbReference type="ARBA" id="ARBA00009232"/>
    </source>
</evidence>